<evidence type="ECO:0000313" key="3">
    <source>
        <dbReference type="Proteomes" id="UP000588604"/>
    </source>
</evidence>
<keyword evidence="1" id="KW-1133">Transmembrane helix</keyword>
<comment type="caution">
    <text evidence="2">The sequence shown here is derived from an EMBL/GenBank/DDBJ whole genome shotgun (WGS) entry which is preliminary data.</text>
</comment>
<dbReference type="Proteomes" id="UP000588604">
    <property type="component" value="Unassembled WGS sequence"/>
</dbReference>
<dbReference type="RefSeq" id="WP_184496585.1">
    <property type="nucleotide sequence ID" value="NZ_JACIJO010000003.1"/>
</dbReference>
<feature type="transmembrane region" description="Helical" evidence="1">
    <location>
        <begin position="40"/>
        <end position="61"/>
    </location>
</feature>
<feature type="transmembrane region" description="Helical" evidence="1">
    <location>
        <begin position="7"/>
        <end position="28"/>
    </location>
</feature>
<evidence type="ECO:0000313" key="2">
    <source>
        <dbReference type="EMBL" id="MBB6327834.1"/>
    </source>
</evidence>
<keyword evidence="1" id="KW-0812">Transmembrane</keyword>
<gene>
    <name evidence="2" type="ORF">FHS59_003477</name>
</gene>
<proteinExistence type="predicted"/>
<dbReference type="AlphaFoldDB" id="A0A841MT64"/>
<name>A0A841MT64_9BACT</name>
<keyword evidence="3" id="KW-1185">Reference proteome</keyword>
<organism evidence="2 3">
    <name type="scientific">Algoriphagus iocasae</name>
    <dbReference type="NCBI Taxonomy" id="1836499"/>
    <lineage>
        <taxon>Bacteria</taxon>
        <taxon>Pseudomonadati</taxon>
        <taxon>Bacteroidota</taxon>
        <taxon>Cytophagia</taxon>
        <taxon>Cytophagales</taxon>
        <taxon>Cyclobacteriaceae</taxon>
        <taxon>Algoriphagus</taxon>
    </lineage>
</organism>
<protein>
    <submittedName>
        <fullName evidence="2">Cbb3-type cytochrome oxidase subunit 3</fullName>
    </submittedName>
</protein>
<keyword evidence="1" id="KW-0472">Membrane</keyword>
<sequence>MKILKIIVKIVGILWMVIFSLTTIFIFSTQPFDFSTTYGIGYFSGMLIFFILLIGVGYLLFRWGGKKSVA</sequence>
<reference evidence="2 3" key="1">
    <citation type="submission" date="2020-08" db="EMBL/GenBank/DDBJ databases">
        <title>Genomic Encyclopedia of Type Strains, Phase IV (KMG-IV): sequencing the most valuable type-strain genomes for metagenomic binning, comparative biology and taxonomic classification.</title>
        <authorList>
            <person name="Goeker M."/>
        </authorList>
    </citation>
    <scope>NUCLEOTIDE SEQUENCE [LARGE SCALE GENOMIC DNA]</scope>
    <source>
        <strain evidence="2 3">DSM 102044</strain>
    </source>
</reference>
<accession>A0A841MT64</accession>
<evidence type="ECO:0000256" key="1">
    <source>
        <dbReference type="SAM" id="Phobius"/>
    </source>
</evidence>
<dbReference type="EMBL" id="JACIJO010000003">
    <property type="protein sequence ID" value="MBB6327834.1"/>
    <property type="molecule type" value="Genomic_DNA"/>
</dbReference>